<dbReference type="Pfam" id="PF06980">
    <property type="entry name" value="DUF1302"/>
    <property type="match status" value="1"/>
</dbReference>
<protein>
    <submittedName>
        <fullName evidence="2">Uncharacterized protein</fullName>
    </submittedName>
</protein>
<gene>
    <name evidence="2" type="ORF">HMPREF9138_02017</name>
</gene>
<reference evidence="2 3" key="1">
    <citation type="submission" date="2011-10" db="EMBL/GenBank/DDBJ databases">
        <title>The Genome Sequence of Prevotella histicola F0411.</title>
        <authorList>
            <consortium name="The Broad Institute Genome Sequencing Platform"/>
            <person name="Earl A."/>
            <person name="Ward D."/>
            <person name="Feldgarden M."/>
            <person name="Gevers D."/>
            <person name="Izard J."/>
            <person name="Ganesan A."/>
            <person name="Blanton J.M."/>
            <person name="Baranova O.V."/>
            <person name="Tanner A.C."/>
            <person name="Mathney J.M.J."/>
            <person name="Dewhirst F.E."/>
            <person name="Young S.K."/>
            <person name="Zeng Q."/>
            <person name="Gargeya S."/>
            <person name="Fitzgerald M."/>
            <person name="Haas B."/>
            <person name="Abouelleil A."/>
            <person name="Alvarado L."/>
            <person name="Arachchi H.M."/>
            <person name="Berlin A."/>
            <person name="Brown A."/>
            <person name="Chapman S.B."/>
            <person name="Chen Z."/>
            <person name="Dunbar C."/>
            <person name="Freedman E."/>
            <person name="Gearin G."/>
            <person name="Gellesch M."/>
            <person name="Goldberg J."/>
            <person name="Griggs A."/>
            <person name="Gujja S."/>
            <person name="Heiman D."/>
            <person name="Howarth C."/>
            <person name="Larson L."/>
            <person name="Lui A."/>
            <person name="MacDonald P.J.P."/>
            <person name="Montmayeur A."/>
            <person name="Murphy C."/>
            <person name="Neiman D."/>
            <person name="Pearson M."/>
            <person name="Priest M."/>
            <person name="Roberts A."/>
            <person name="Saif S."/>
            <person name="Shea T."/>
            <person name="Shenoy N."/>
            <person name="Sisk P."/>
            <person name="Stolte C."/>
            <person name="Sykes S."/>
            <person name="Wortman J."/>
            <person name="Nusbaum C."/>
            <person name="Birren B."/>
        </authorList>
    </citation>
    <scope>NUCLEOTIDE SEQUENCE [LARGE SCALE GENOMIC DNA]</scope>
    <source>
        <strain evidence="2 3">F0411</strain>
    </source>
</reference>
<dbReference type="InterPro" id="IPR010727">
    <property type="entry name" value="DUF1302"/>
</dbReference>
<dbReference type="SUPFAM" id="SSF56935">
    <property type="entry name" value="Porins"/>
    <property type="match status" value="1"/>
</dbReference>
<keyword evidence="1" id="KW-0732">Signal</keyword>
<organism evidence="2 3">
    <name type="scientific">Prevotella histicola F0411</name>
    <dbReference type="NCBI Taxonomy" id="857291"/>
    <lineage>
        <taxon>Bacteria</taxon>
        <taxon>Pseudomonadati</taxon>
        <taxon>Bacteroidota</taxon>
        <taxon>Bacteroidia</taxon>
        <taxon>Bacteroidales</taxon>
        <taxon>Prevotellaceae</taxon>
        <taxon>Prevotella</taxon>
    </lineage>
</organism>
<dbReference type="EMBL" id="AFXP01000022">
    <property type="protein sequence ID" value="EHG15409.1"/>
    <property type="molecule type" value="Genomic_DNA"/>
</dbReference>
<dbReference type="HOGENOM" id="CLU_031778_0_1_10"/>
<evidence type="ECO:0000313" key="3">
    <source>
        <dbReference type="Proteomes" id="UP000004597"/>
    </source>
</evidence>
<evidence type="ECO:0000313" key="2">
    <source>
        <dbReference type="EMBL" id="EHG15409.1"/>
    </source>
</evidence>
<dbReference type="STRING" id="857291.HMPREF9138_02017"/>
<dbReference type="PATRIC" id="fig|857291.3.peg.2014"/>
<sequence>MRALHLWILLLAPIFSVQAWAQTDTLVVGEEVIKEESKQQGKAEKSNDNSIHTRTKGFVDTYHALATERHGKWMASRTRLRREITFEKGAAALFVSMNATYNAIVKDRTGVELREAYLSYAKGGLDLRVGRQIVVWGVADALRITDCVSPCDYTEFLAQDYDDIRMPVNGLQAKYTYRNVTFEAVCNPVADFFILPIDESNPWAVSLTAATLPCTIDLESGKPAKKLRNLEWGGRISANLSGIDFSVSALRTWNKMPAMELALSTDGKTLLATGRYPRMTMLGADCSLPVGQFVVRGETACYLGEAQTTASGCEVVRRNTFNALLGADWYPGSDWNISLQYCHRRISGDKTTISAYRNTGLATARISKELLRNLLKLSTFAYIDVSTGGIFNRFSASYALTDQIELAGGYDYFHADRGHFAIYHKNSEVWLKLKYSF</sequence>
<evidence type="ECO:0000256" key="1">
    <source>
        <dbReference type="SAM" id="SignalP"/>
    </source>
</evidence>
<feature type="signal peptide" evidence="1">
    <location>
        <begin position="1"/>
        <end position="21"/>
    </location>
</feature>
<proteinExistence type="predicted"/>
<name>G6AIU0_9BACT</name>
<keyword evidence="3" id="KW-1185">Reference proteome</keyword>
<feature type="chain" id="PRO_5003484933" evidence="1">
    <location>
        <begin position="22"/>
        <end position="437"/>
    </location>
</feature>
<accession>G6AIU0</accession>
<comment type="caution">
    <text evidence="2">The sequence shown here is derived from an EMBL/GenBank/DDBJ whole genome shotgun (WGS) entry which is preliminary data.</text>
</comment>
<dbReference type="Proteomes" id="UP000004597">
    <property type="component" value="Unassembled WGS sequence"/>
</dbReference>
<dbReference type="AlphaFoldDB" id="G6AIU0"/>